<organism evidence="1 2">
    <name type="scientific">Niallia endozanthoxylica</name>
    <dbReference type="NCBI Taxonomy" id="2036016"/>
    <lineage>
        <taxon>Bacteria</taxon>
        <taxon>Bacillati</taxon>
        <taxon>Bacillota</taxon>
        <taxon>Bacilli</taxon>
        <taxon>Bacillales</taxon>
        <taxon>Bacillaceae</taxon>
        <taxon>Niallia</taxon>
    </lineage>
</organism>
<dbReference type="Proteomes" id="UP000326671">
    <property type="component" value="Unassembled WGS sequence"/>
</dbReference>
<dbReference type="EMBL" id="VYKL01000018">
    <property type="protein sequence ID" value="KAA9023867.1"/>
    <property type="molecule type" value="Genomic_DNA"/>
</dbReference>
<name>A0A5J5HU44_9BACI</name>
<dbReference type="OrthoDB" id="7375452at2"/>
<gene>
    <name evidence="1" type="ORF">F4V44_12060</name>
</gene>
<comment type="caution">
    <text evidence="1">The sequence shown here is derived from an EMBL/GenBank/DDBJ whole genome shotgun (WGS) entry which is preliminary data.</text>
</comment>
<dbReference type="AlphaFoldDB" id="A0A5J5HU44"/>
<keyword evidence="2" id="KW-1185">Reference proteome</keyword>
<accession>A0A5J5HU44</accession>
<evidence type="ECO:0000313" key="1">
    <source>
        <dbReference type="EMBL" id="KAA9023867.1"/>
    </source>
</evidence>
<proteinExistence type="predicted"/>
<evidence type="ECO:0000313" key="2">
    <source>
        <dbReference type="Proteomes" id="UP000326671"/>
    </source>
</evidence>
<sequence length="92" mass="10997">MKINPAYTSQIGHHKFMKKHGISSHESAAMVIARKAMKFNKIEKVPVKNILQNKDKVLLKKRFEQWKELTKQWKTYTFGQKNYLLYKVFNIK</sequence>
<protein>
    <submittedName>
        <fullName evidence="1">Uncharacterized protein</fullName>
    </submittedName>
</protein>
<reference evidence="1 2" key="1">
    <citation type="submission" date="2019-09" db="EMBL/GenBank/DDBJ databases">
        <title>Whole genome sequences of isolates from the Mars Exploration Rovers.</title>
        <authorList>
            <person name="Seuylemezian A."/>
            <person name="Vaishampayan P."/>
        </authorList>
    </citation>
    <scope>NUCLEOTIDE SEQUENCE [LARGE SCALE GENOMIC DNA]</scope>
    <source>
        <strain evidence="1 2">MER_TA_151</strain>
    </source>
</reference>
<dbReference type="RefSeq" id="WP_150440267.1">
    <property type="nucleotide sequence ID" value="NZ_VYKL01000018.1"/>
</dbReference>